<dbReference type="RefSeq" id="WP_106012259.1">
    <property type="nucleotide sequence ID" value="NZ_CP027226.1"/>
</dbReference>
<reference evidence="3" key="1">
    <citation type="submission" date="2018-02" db="EMBL/GenBank/DDBJ databases">
        <authorList>
            <person name="Holder M.E."/>
            <person name="Ajami N.J."/>
            <person name="Petrosino J.F."/>
        </authorList>
    </citation>
    <scope>NUCLEOTIDE SEQUENCE [LARGE SCALE GENOMIC DNA]</scope>
    <source>
        <strain evidence="3">CCUG 47711</strain>
    </source>
</reference>
<keyword evidence="1" id="KW-0812">Transmembrane</keyword>
<evidence type="ECO:0000313" key="3">
    <source>
        <dbReference type="Proteomes" id="UP000237947"/>
    </source>
</evidence>
<name>A0A2S0KMM2_9FIRM</name>
<dbReference type="AlphaFoldDB" id="A0A2S0KMM2"/>
<proteinExistence type="predicted"/>
<evidence type="ECO:0000313" key="2">
    <source>
        <dbReference type="EMBL" id="AVM42276.1"/>
    </source>
</evidence>
<evidence type="ECO:0000256" key="1">
    <source>
        <dbReference type="SAM" id="Phobius"/>
    </source>
</evidence>
<feature type="transmembrane region" description="Helical" evidence="1">
    <location>
        <begin position="346"/>
        <end position="368"/>
    </location>
</feature>
<organism evidence="2 3">
    <name type="scientific">Fastidiosipila sanguinis</name>
    <dbReference type="NCBI Taxonomy" id="236753"/>
    <lineage>
        <taxon>Bacteria</taxon>
        <taxon>Bacillati</taxon>
        <taxon>Bacillota</taxon>
        <taxon>Clostridia</taxon>
        <taxon>Eubacteriales</taxon>
        <taxon>Oscillospiraceae</taxon>
        <taxon>Fastidiosipila</taxon>
    </lineage>
</organism>
<accession>A0A2S0KMM2</accession>
<keyword evidence="1" id="KW-1133">Transmembrane helix</keyword>
<gene>
    <name evidence="2" type="ORF">C5Q98_03090</name>
</gene>
<feature type="transmembrane region" description="Helical" evidence="1">
    <location>
        <begin position="380"/>
        <end position="399"/>
    </location>
</feature>
<keyword evidence="1" id="KW-0472">Membrane</keyword>
<protein>
    <submittedName>
        <fullName evidence="2">Uncharacterized protein</fullName>
    </submittedName>
</protein>
<dbReference type="OrthoDB" id="1839292at2"/>
<dbReference type="Proteomes" id="UP000237947">
    <property type="component" value="Chromosome"/>
</dbReference>
<dbReference type="EMBL" id="CP027226">
    <property type="protein sequence ID" value="AVM42276.1"/>
    <property type="molecule type" value="Genomic_DNA"/>
</dbReference>
<keyword evidence="3" id="KW-1185">Reference proteome</keyword>
<dbReference type="KEGG" id="fsa:C5Q98_03090"/>
<sequence length="512" mass="58740">MNNISFINYVKKMFIKNKDASISIMAAILIPAIMFMSLGIADACKIINEQLKIDRVMKLYGDFQLSNYDRELFERYGLFGFEENDQLDYIINENFKSENVLQEISSNATNNIYEPEMLKTQINSFSTTRVPIRVFNEIKNRLEEISSDNKLFSFDGLKESVKKIQEAIGKIGLGQADKEIESSNLKTLSKIPSENIDKKFNKLSHFEYYIRTNNDKSINLEESHNNDISETEATGNWREFLKSLSKAKSIDKEINESSNKKSESGFLISLIENIEKIHELSKKDFVAPIDKLILLEYTVNQFNSHVRGPDTVNSKFITLTGQDMSKLDFNQTHEAEQILLAVENKYIAMGIINTFIYSTRVLSNYFSINNDVAKMSTKRAIASGISAAIAFFTLGLVIIDAESITQVLVLLESITNAFADLKQIKAGEKIALVGNSDSNILNIKIDYIDYLRFLGLFRGINKQYFVMSKMIKSNLSKDYYTEINFTCEYSNKFWSYIKKSESRYEFQEMLQK</sequence>
<feature type="transmembrane region" description="Helical" evidence="1">
    <location>
        <begin position="20"/>
        <end position="41"/>
    </location>
</feature>